<accession>A0A3M7CRE5</accession>
<feature type="region of interest" description="Disordered" evidence="1">
    <location>
        <begin position="775"/>
        <end position="801"/>
    </location>
</feature>
<evidence type="ECO:0000313" key="2">
    <source>
        <dbReference type="EMBL" id="RMY54237.1"/>
    </source>
</evidence>
<feature type="region of interest" description="Disordered" evidence="1">
    <location>
        <begin position="832"/>
        <end position="946"/>
    </location>
</feature>
<dbReference type="Proteomes" id="UP000270230">
    <property type="component" value="Unassembled WGS sequence"/>
</dbReference>
<dbReference type="AlphaFoldDB" id="A0A3M7CRE5"/>
<dbReference type="VEuPathDB" id="FungiDB:BTJ68_06794"/>
<feature type="compositionally biased region" description="Polar residues" evidence="1">
    <location>
        <begin position="273"/>
        <end position="286"/>
    </location>
</feature>
<feature type="region of interest" description="Disordered" evidence="1">
    <location>
        <begin position="652"/>
        <end position="678"/>
    </location>
</feature>
<evidence type="ECO:0000313" key="3">
    <source>
        <dbReference type="Proteomes" id="UP000270230"/>
    </source>
</evidence>
<feature type="compositionally biased region" description="Polar residues" evidence="1">
    <location>
        <begin position="501"/>
        <end position="511"/>
    </location>
</feature>
<comment type="caution">
    <text evidence="2">The sequence shown here is derived from an EMBL/GenBank/DDBJ whole genome shotgun (WGS) entry which is preliminary data.</text>
</comment>
<sequence length="1161" mass="126880">MDPNDDMLFKSLTQWVAPPDKPTSALLASTAVGISSSLASLHLLCSPCAFLQCGSTAGDRLRRAKSTSSQHTTPSSSGHQRSSTSIDPFVTRQHAEVAALEAYSRARRDGEPLLQTNQAVPSKLQRRRSQAGRREGSHLEEARLGRRRSTSTRGETRSLQTVTVAPSRRPEPGSDNAEEERVITKKRSVIPPNRRGGEAIGQGNFLTVPATAPRTRKAQSVYTDGSPTPRHPSAHPRDRHSSLQRSSTPTITHDGYNGNLASLSNFGEPLDSTVRTSSSAKPSIRNTQTDEEILALARDKCLRDFQQKKPRERKSMFLAPFQRRRTTLWQQSSDDGFDHELPPFNYAGNDTLPPLPSLPPPPPPLVLTKDPALPTLAEKPDKKSRTFSDTLKGRIKKAFRKASKTASEIPVQHIEAKQLHYPADPASYHSSKAPNKDPFADFDDIPPLPPKFRANSGSSKESLAQYSDAKSRVTSWTNSTVAGTINSRVSQRPMTIDDSSKTLPRSGSQATLRKASSFFGRPVTKKLRKTSMAQLKSNEESQGLYSALQERIKPSKRPITPSISIQAAQPESSMTIDGRASLPSQQRGRVAASRSSAHSVRSIRTVTPDPVDVKLNICSPVPEVASPDGVEQSSSNIVKADSNAAIQYSPSDLQRRHARRAIPPSSEQLARRMEKSKNRWQCPLDEFSPAAPRSNQAAMMDDNPYELRSLSQSHPQPPLSNDLPHHTRIEHTAESARLNILSPSLYSRATDGASPRPYTPVEPVGTVVTITGREVRSYSISPPKKDTEDPQPAKSVRTSGQWRKWLSDEMHSFKNGLEGLTLTQALTQGEQPAAKGFLSPTRQSEETGSRPGSVSPPFGGQRASASASRPQSVATNRGRRTGSRTSSMMNERYPMIETGRQSREQSLTSRDTSRQGFRSASRTSNSPTEEVNQQSGDGHGQRQSIARQRVVTVRQSLGQLNPIARGRDALNSFGAAQEPVMSGALPTGDEKDERSIKTASHSAGPHRVSNKHRSALELRANYTNASTGRTTPLEIRRKNIIHTPNMLEDSTIMDIAAGPYASHQAPLPSTRNNEDEKENAPPASADDDRLPALSSSEWLAAGPNKSRKPSTVHPALRNRSVSRYSPARNTGPGKGSPASPGQRLAGEWLEKRSRETTPAFM</sequence>
<feature type="region of interest" description="Disordered" evidence="1">
    <location>
        <begin position="424"/>
        <end position="447"/>
    </location>
</feature>
<gene>
    <name evidence="2" type="ORF">D0865_04836</name>
</gene>
<organism evidence="2 3">
    <name type="scientific">Hortaea werneckii</name>
    <name type="common">Black yeast</name>
    <name type="synonym">Cladosporium werneckii</name>
    <dbReference type="NCBI Taxonomy" id="91943"/>
    <lineage>
        <taxon>Eukaryota</taxon>
        <taxon>Fungi</taxon>
        <taxon>Dikarya</taxon>
        <taxon>Ascomycota</taxon>
        <taxon>Pezizomycotina</taxon>
        <taxon>Dothideomycetes</taxon>
        <taxon>Dothideomycetidae</taxon>
        <taxon>Mycosphaerellales</taxon>
        <taxon>Teratosphaeriaceae</taxon>
        <taxon>Hortaea</taxon>
    </lineage>
</organism>
<protein>
    <submittedName>
        <fullName evidence="2">Uncharacterized protein</fullName>
    </submittedName>
</protein>
<feature type="region of interest" description="Disordered" evidence="1">
    <location>
        <begin position="108"/>
        <end position="286"/>
    </location>
</feature>
<feature type="compositionally biased region" description="Polar residues" evidence="1">
    <location>
        <begin position="561"/>
        <end position="575"/>
    </location>
</feature>
<feature type="compositionally biased region" description="Basic and acidic residues" evidence="1">
    <location>
        <begin position="132"/>
        <end position="144"/>
    </location>
</feature>
<dbReference type="EMBL" id="QWIN01000304">
    <property type="protein sequence ID" value="RMY54237.1"/>
    <property type="molecule type" value="Genomic_DNA"/>
</dbReference>
<dbReference type="OrthoDB" id="9975114at2759"/>
<reference evidence="2 3" key="1">
    <citation type="journal article" date="2018" name="BMC Genomics">
        <title>Genomic evidence for intraspecific hybridization in a clonal and extremely halotolerant yeast.</title>
        <authorList>
            <person name="Gostincar C."/>
            <person name="Stajich J.E."/>
            <person name="Zupancic J."/>
            <person name="Zalar P."/>
            <person name="Gunde-Cimerman N."/>
        </authorList>
    </citation>
    <scope>NUCLEOTIDE SEQUENCE [LARGE SCALE GENOMIC DNA]</scope>
    <source>
        <strain evidence="2 3">EXF-151</strain>
    </source>
</reference>
<feature type="compositionally biased region" description="Polar residues" evidence="1">
    <location>
        <begin position="904"/>
        <end position="946"/>
    </location>
</feature>
<feature type="region of interest" description="Disordered" evidence="1">
    <location>
        <begin position="62"/>
        <end position="85"/>
    </location>
</feature>
<feature type="compositionally biased region" description="Polar residues" evidence="1">
    <location>
        <begin position="484"/>
        <end position="493"/>
    </location>
</feature>
<name>A0A3M7CRE5_HORWE</name>
<feature type="compositionally biased region" description="Low complexity" evidence="1">
    <location>
        <begin position="587"/>
        <end position="602"/>
    </location>
</feature>
<proteinExistence type="predicted"/>
<feature type="region of interest" description="Disordered" evidence="1">
    <location>
        <begin position="1061"/>
        <end position="1161"/>
    </location>
</feature>
<feature type="compositionally biased region" description="Low complexity" evidence="1">
    <location>
        <begin position="66"/>
        <end position="77"/>
    </location>
</feature>
<feature type="region of interest" description="Disordered" evidence="1">
    <location>
        <begin position="548"/>
        <end position="602"/>
    </location>
</feature>
<evidence type="ECO:0000256" key="1">
    <source>
        <dbReference type="SAM" id="MobiDB-lite"/>
    </source>
</evidence>
<feature type="region of interest" description="Disordered" evidence="1">
    <location>
        <begin position="484"/>
        <end position="517"/>
    </location>
</feature>